<feature type="domain" description="Peptidoglycan binding-like" evidence="1">
    <location>
        <begin position="137"/>
        <end position="195"/>
    </location>
</feature>
<dbReference type="InterPro" id="IPR036366">
    <property type="entry name" value="PGBDSf"/>
</dbReference>
<evidence type="ECO:0000313" key="3">
    <source>
        <dbReference type="Proteomes" id="UP000034445"/>
    </source>
</evidence>
<accession>A0A0G1XJ33</accession>
<organism evidence="2 3">
    <name type="scientific">Candidatus Kaiserbacteria bacterium GW2011_GWC2_52_8b</name>
    <dbReference type="NCBI Taxonomy" id="1618676"/>
    <lineage>
        <taxon>Bacteria</taxon>
        <taxon>Candidatus Kaiseribacteriota</taxon>
    </lineage>
</organism>
<dbReference type="Pfam" id="PF01471">
    <property type="entry name" value="PG_binding_1"/>
    <property type="match status" value="1"/>
</dbReference>
<gene>
    <name evidence="2" type="ORF">UY74_C0029G0005</name>
</gene>
<protein>
    <recommendedName>
        <fullName evidence="1">Peptidoglycan binding-like domain-containing protein</fullName>
    </recommendedName>
</protein>
<dbReference type="InterPro" id="IPR002477">
    <property type="entry name" value="Peptidoglycan-bd-like"/>
</dbReference>
<reference evidence="2 3" key="1">
    <citation type="journal article" date="2015" name="Nature">
        <title>rRNA introns, odd ribosomes, and small enigmatic genomes across a large radiation of phyla.</title>
        <authorList>
            <person name="Brown C.T."/>
            <person name="Hug L.A."/>
            <person name="Thomas B.C."/>
            <person name="Sharon I."/>
            <person name="Castelle C.J."/>
            <person name="Singh A."/>
            <person name="Wilkins M.J."/>
            <person name="Williams K.H."/>
            <person name="Banfield J.F."/>
        </authorList>
    </citation>
    <scope>NUCLEOTIDE SEQUENCE [LARGE SCALE GENOMIC DNA]</scope>
</reference>
<proteinExistence type="predicted"/>
<name>A0A0G1XJ33_9BACT</name>
<evidence type="ECO:0000259" key="1">
    <source>
        <dbReference type="Pfam" id="PF01471"/>
    </source>
</evidence>
<dbReference type="Proteomes" id="UP000034445">
    <property type="component" value="Unassembled WGS sequence"/>
</dbReference>
<evidence type="ECO:0000313" key="2">
    <source>
        <dbReference type="EMBL" id="KKW30920.1"/>
    </source>
</evidence>
<dbReference type="AlphaFoldDB" id="A0A0G1XJ33"/>
<dbReference type="SUPFAM" id="SSF47090">
    <property type="entry name" value="PGBD-like"/>
    <property type="match status" value="1"/>
</dbReference>
<dbReference type="Gene3D" id="1.10.101.10">
    <property type="entry name" value="PGBD-like superfamily/PGBD"/>
    <property type="match status" value="1"/>
</dbReference>
<feature type="non-terminal residue" evidence="2">
    <location>
        <position position="1"/>
    </location>
</feature>
<dbReference type="InterPro" id="IPR036365">
    <property type="entry name" value="PGBD-like_sf"/>
</dbReference>
<sequence>TNYPLSTDKKRAFRITELSLPSCLLHITKEAGGKFRVKKDNNIMSKIYNGYGGLKAKFATIATVVALSGVTAFVPVVAQGALTQAQVDAIVSLLNSFGADATTIANVQASLTGGTPVPAPSPAGKCSFTRDLTTGVTGDDVKCLQQYLNSAGNKVASSGAGSPGSETTYFGSLTKAAVGAWQAANGVSPTAGYFGAKSRAKYDALMASGPVTPPPPGPTPVGSGLTVTADPNQPAATLAPQSAARVAFAKAVFTASADGDVTVNSVTVERQGLMDDSAISSVIILDENGVQLGLQKTLNASHRAALTEKFVVKAGTSRTMTIAANMDSDLSQETGQVGRMAVVAVDAGTSAVNGSFPIAGNSMTVNSTLSIGSLASPTRGPLDPGAARSSLEVGTKNFLSSSGKWSVGSAEPVMLEQVRWYQAGSAGTGDVKNVRVVVNGTEYPAEASSDGRYYVARLGQSVEVDKGGNIETAIKLDVEGGSDRTIDFDIQRRTDVVVKGKTYGYYLTPANGTSANTSTQGEGFTSTEPYYDGYAHTIAKGTLRVEKSNTIAAGNVPVDVSNTSLGSFMLEAKGEPVQVTSFKVTFGLSAGEDGTQIDNVSVFTDAGAVVAGPKDVGSDESVTFTDTWTVPVGANTYVIKGKLTTDFEDADTVQAQIDPDGDITAKGEVTGLTISATPTSSTTANTMTVKRAALRVAIAPTPASQNVVRGVNGFLFAKVQYDASDSGEDLRITTQKMGLTPASGSTATDLNTCQMFDGATALNSGGNVVTPDEATANTEDLLTFNMDTEIIIPKGTVKEVDVKCNISNLPAASETFRVGLTSTNSDTTVVGKSTGVTVTESVTLNTGPTMTIKTGGTLTITLDASSPTAERYGIANKTDVLLVVLKIKATDEAIRLDRIALTLASSTASSSDIKKLTLWDGATKVGEAVFQGTGTRATSTLSLADFTVAKDTEKLLTIKADLGLLGVNEAATRGHLVTVNYDGEAVTTTKGVGLSSGGELNPTAGADTAGVGVRLVQTYPTFERLSVPSNTLANGEMTLYRFKVTADAADDLGIAKMTFRVSSTTVATTTIFKLFAYSDSGFSTNAYAQNPVHSRNVDEVSEDVWGNVSGSGAMGTDEIVFYFNPVSNTTPTVSSASTTVEALNIPAGGSRYFELKGSLASVTIGDSIAVALLGDSTFANNTNLVNREQADVVGYSAQNDFVWSPNPTTTSATTTNDWLNGYQVPGLPTTEMSQQNFTK</sequence>
<dbReference type="PATRIC" id="fig|1618676.3.peg.597"/>
<comment type="caution">
    <text evidence="2">The sequence shown here is derived from an EMBL/GenBank/DDBJ whole genome shotgun (WGS) entry which is preliminary data.</text>
</comment>
<dbReference type="EMBL" id="LCRF01000029">
    <property type="protein sequence ID" value="KKW30920.1"/>
    <property type="molecule type" value="Genomic_DNA"/>
</dbReference>